<dbReference type="EMBL" id="CP076642">
    <property type="protein sequence ID" value="QXO15930.1"/>
    <property type="molecule type" value="Genomic_DNA"/>
</dbReference>
<name>A0A975YM04_9VIBR</name>
<protein>
    <submittedName>
        <fullName evidence="2">Uncharacterized protein</fullName>
    </submittedName>
</protein>
<dbReference type="AlphaFoldDB" id="A0A975YM04"/>
<dbReference type="KEGG" id="vos:KNV97_05905"/>
<dbReference type="KEGG" id="vos:KNV97_00100"/>
<dbReference type="EMBL" id="CP076642">
    <property type="protein sequence ID" value="QXO15981.1"/>
    <property type="molecule type" value="Genomic_DNA"/>
</dbReference>
<evidence type="ECO:0000313" key="2">
    <source>
        <dbReference type="EMBL" id="QXO15930.1"/>
    </source>
</evidence>
<reference evidence="2" key="1">
    <citation type="submission" date="2021-06" db="EMBL/GenBank/DDBJ databases">
        <title>Vibrio nov. sp., novel gut bacterium isolated from Yellow Sea oyster.</title>
        <authorList>
            <person name="Muhammad N."/>
            <person name="Nguyen T.H."/>
            <person name="Lee Y.-J."/>
            <person name="Ko J."/>
            <person name="Kim S.-G."/>
        </authorList>
    </citation>
    <scope>NUCLEOTIDE SEQUENCE</scope>
    <source>
        <strain evidence="2">OG9-811</strain>
    </source>
</reference>
<organism evidence="2 4">
    <name type="scientific">Vibrio ostreae</name>
    <dbReference type="NCBI Taxonomy" id="2841925"/>
    <lineage>
        <taxon>Bacteria</taxon>
        <taxon>Pseudomonadati</taxon>
        <taxon>Pseudomonadota</taxon>
        <taxon>Gammaproteobacteria</taxon>
        <taxon>Vibrionales</taxon>
        <taxon>Vibrionaceae</taxon>
        <taxon>Vibrio</taxon>
    </lineage>
</organism>
<proteinExistence type="predicted"/>
<gene>
    <name evidence="3" type="ORF">KNV97_00100</name>
    <name evidence="2" type="ORF">KNV97_05905</name>
</gene>
<dbReference type="Proteomes" id="UP000694232">
    <property type="component" value="Chromosome 2"/>
</dbReference>
<dbReference type="RefSeq" id="WP_136487383.1">
    <property type="nucleotide sequence ID" value="NZ_CP076642.1"/>
</dbReference>
<feature type="transmembrane region" description="Helical" evidence="1">
    <location>
        <begin position="6"/>
        <end position="25"/>
    </location>
</feature>
<evidence type="ECO:0000313" key="3">
    <source>
        <dbReference type="EMBL" id="QXO15981.1"/>
    </source>
</evidence>
<evidence type="ECO:0000256" key="1">
    <source>
        <dbReference type="SAM" id="Phobius"/>
    </source>
</evidence>
<keyword evidence="1" id="KW-0472">Membrane</keyword>
<evidence type="ECO:0000313" key="4">
    <source>
        <dbReference type="Proteomes" id="UP000694232"/>
    </source>
</evidence>
<accession>A0A975YM04</accession>
<sequence length="142" mass="15362">MKNKTLMSAFIAILVTQLSGCGVLLHPEREGQRGGKIDPAIAILDAAGLILFIVPGLIAFGVDFYYGTIYLPNSASIDLDEDELNMLKQLDESQRMDAIAKIVSDKTGQHIAAKDLQSYQANSIDELSFYVNNSEATPVQAG</sequence>
<keyword evidence="1" id="KW-0812">Transmembrane</keyword>
<keyword evidence="4" id="KW-1185">Reference proteome</keyword>
<keyword evidence="1" id="KW-1133">Transmembrane helix</keyword>
<feature type="transmembrane region" description="Helical" evidence="1">
    <location>
        <begin position="46"/>
        <end position="66"/>
    </location>
</feature>